<accession>A0ACC0EIX8</accession>
<reference evidence="1 2" key="3">
    <citation type="journal article" date="2022" name="Microbiol. Spectr.">
        <title>Folding features and dynamics of 3D genome architecture in plant fungal pathogens.</title>
        <authorList>
            <person name="Xia C."/>
        </authorList>
    </citation>
    <scope>NUCLEOTIDE SEQUENCE [LARGE SCALE GENOMIC DNA]</scope>
    <source>
        <strain evidence="1 2">93-210</strain>
    </source>
</reference>
<sequence>MIDEFHSTMRRSLCPVYVPRLFGRRMLSTMSCRNLKMTTACPKDDDVKAPTFELGSATVKSSQPLESSNAKWIGLRSIDWVDETGKERKWEASYRKTAEESSGKKPDENVLIESTKAVAIFTLVSRPKLPLSTLIVLQFRPPVNKIVVELPAGLIDEGESAESAALRELHEETGYGKGPHGGIAKVEEISAILVNDPGMSAANMVLAKVSVCLDRSDLIPEPQQEQGEHIQIELVPLKSLYKTLQDFNSKEGYVVDARLMHLAYGITIQL</sequence>
<organism evidence="1 2">
    <name type="scientific">Puccinia striiformis f. sp. tritici</name>
    <dbReference type="NCBI Taxonomy" id="168172"/>
    <lineage>
        <taxon>Eukaryota</taxon>
        <taxon>Fungi</taxon>
        <taxon>Dikarya</taxon>
        <taxon>Basidiomycota</taxon>
        <taxon>Pucciniomycotina</taxon>
        <taxon>Pucciniomycetes</taxon>
        <taxon>Pucciniales</taxon>
        <taxon>Pucciniaceae</taxon>
        <taxon>Puccinia</taxon>
    </lineage>
</organism>
<reference evidence="2" key="2">
    <citation type="journal article" date="2018" name="Mol. Plant Microbe Interact.">
        <title>Genome sequence resources for the wheat stripe rust pathogen (Puccinia striiformis f. sp. tritici) and the barley stripe rust pathogen (Puccinia striiformis f. sp. hordei).</title>
        <authorList>
            <person name="Xia C."/>
            <person name="Wang M."/>
            <person name="Yin C."/>
            <person name="Cornejo O.E."/>
            <person name="Hulbert S.H."/>
            <person name="Chen X."/>
        </authorList>
    </citation>
    <scope>NUCLEOTIDE SEQUENCE [LARGE SCALE GENOMIC DNA]</scope>
    <source>
        <strain evidence="2">93-210</strain>
    </source>
</reference>
<proteinExistence type="predicted"/>
<gene>
    <name evidence="1" type="ORF">MJO28_006320</name>
</gene>
<comment type="caution">
    <text evidence="1">The sequence shown here is derived from an EMBL/GenBank/DDBJ whole genome shotgun (WGS) entry which is preliminary data.</text>
</comment>
<evidence type="ECO:0000313" key="2">
    <source>
        <dbReference type="Proteomes" id="UP001060170"/>
    </source>
</evidence>
<keyword evidence="2" id="KW-1185">Reference proteome</keyword>
<protein>
    <submittedName>
        <fullName evidence="1">Uncharacterized protein</fullName>
    </submittedName>
</protein>
<dbReference type="Proteomes" id="UP001060170">
    <property type="component" value="Chromosome 6"/>
</dbReference>
<name>A0ACC0EIX8_9BASI</name>
<dbReference type="EMBL" id="CM045870">
    <property type="protein sequence ID" value="KAI7953773.1"/>
    <property type="molecule type" value="Genomic_DNA"/>
</dbReference>
<reference evidence="2" key="1">
    <citation type="journal article" date="2018" name="BMC Genomics">
        <title>Genomic insights into host adaptation between the wheat stripe rust pathogen (Puccinia striiformis f. sp. tritici) and the barley stripe rust pathogen (Puccinia striiformis f. sp. hordei).</title>
        <authorList>
            <person name="Xia C."/>
            <person name="Wang M."/>
            <person name="Yin C."/>
            <person name="Cornejo O.E."/>
            <person name="Hulbert S.H."/>
            <person name="Chen X."/>
        </authorList>
    </citation>
    <scope>NUCLEOTIDE SEQUENCE [LARGE SCALE GENOMIC DNA]</scope>
    <source>
        <strain evidence="2">93-210</strain>
    </source>
</reference>
<evidence type="ECO:0000313" key="1">
    <source>
        <dbReference type="EMBL" id="KAI7953773.1"/>
    </source>
</evidence>